<dbReference type="AlphaFoldDB" id="E2ZE81"/>
<reference evidence="2 3" key="1">
    <citation type="submission" date="2010-08" db="EMBL/GenBank/DDBJ databases">
        <authorList>
            <person name="Weinstock G."/>
            <person name="Sodergren E."/>
            <person name="Clifton S."/>
            <person name="Fulton L."/>
            <person name="Fulton B."/>
            <person name="Courtney L."/>
            <person name="Fronick C."/>
            <person name="Harrison M."/>
            <person name="Strong C."/>
            <person name="Farmer C."/>
            <person name="Delahaunty K."/>
            <person name="Markovic C."/>
            <person name="Hall O."/>
            <person name="Minx P."/>
            <person name="Tomlinson C."/>
            <person name="Mitreva M."/>
            <person name="Hou S."/>
            <person name="Chen J."/>
            <person name="Wollam A."/>
            <person name="Pepin K.H."/>
            <person name="Johnson M."/>
            <person name="Bhonagiri V."/>
            <person name="Zhang X."/>
            <person name="Suruliraj S."/>
            <person name="Warren W."/>
            <person name="Chinwalla A."/>
            <person name="Mardis E.R."/>
            <person name="Wilson R.K."/>
        </authorList>
    </citation>
    <scope>NUCLEOTIDE SEQUENCE [LARGE SCALE GENOMIC DNA]</scope>
    <source>
        <strain evidence="2 3">F0359</strain>
    </source>
</reference>
<organism evidence="2 3">
    <name type="scientific">Megasphaera micronuciformis F0359</name>
    <dbReference type="NCBI Taxonomy" id="706434"/>
    <lineage>
        <taxon>Bacteria</taxon>
        <taxon>Bacillati</taxon>
        <taxon>Bacillota</taxon>
        <taxon>Negativicutes</taxon>
        <taxon>Veillonellales</taxon>
        <taxon>Veillonellaceae</taxon>
        <taxon>Megasphaera</taxon>
    </lineage>
</organism>
<dbReference type="EMBL" id="AECS01000049">
    <property type="protein sequence ID" value="EFQ03355.1"/>
    <property type="molecule type" value="Genomic_DNA"/>
</dbReference>
<evidence type="ECO:0000313" key="2">
    <source>
        <dbReference type="EMBL" id="EFQ03355.1"/>
    </source>
</evidence>
<evidence type="ECO:0000256" key="1">
    <source>
        <dbReference type="SAM" id="MobiDB-lite"/>
    </source>
</evidence>
<dbReference type="Proteomes" id="UP000003195">
    <property type="component" value="Unassembled WGS sequence"/>
</dbReference>
<keyword evidence="3" id="KW-1185">Reference proteome</keyword>
<comment type="caution">
    <text evidence="2">The sequence shown here is derived from an EMBL/GenBank/DDBJ whole genome shotgun (WGS) entry which is preliminary data.</text>
</comment>
<proteinExistence type="predicted"/>
<feature type="region of interest" description="Disordered" evidence="1">
    <location>
        <begin position="25"/>
        <end position="59"/>
    </location>
</feature>
<dbReference type="HOGENOM" id="CLU_1530771_0_0_9"/>
<sequence>MSWIFFLLILYFIYKQLSKSVRRAKRQRQNQQPFPYPGEDTYRDDDANDDGYPYPTETVKTDSYDRRYWEGPYEKEKEPYEVVTGGGKTKVTLELPERMSSESIREKDRPEVGPNPVFQAALAEADEPTVEEEVGVTQVQRAAQPARMPRNRLQAGLIWSEIWQTPVACRRGMRR</sequence>
<accession>E2ZE81</accession>
<protein>
    <submittedName>
        <fullName evidence="2">Uncharacterized protein</fullName>
    </submittedName>
</protein>
<name>E2ZE81_9FIRM</name>
<dbReference type="RefSeq" id="WP_006943190.1">
    <property type="nucleotide sequence ID" value="NZ_GL538212.1"/>
</dbReference>
<gene>
    <name evidence="2" type="ORF">HMPREF9429_01783</name>
</gene>
<evidence type="ECO:0000313" key="3">
    <source>
        <dbReference type="Proteomes" id="UP000003195"/>
    </source>
</evidence>
<dbReference type="STRING" id="706434.HMPREF9429_01783"/>